<evidence type="ECO:0000313" key="3">
    <source>
        <dbReference type="Proteomes" id="UP000323317"/>
    </source>
</evidence>
<dbReference type="Proteomes" id="UP000323317">
    <property type="component" value="Unassembled WGS sequence"/>
</dbReference>
<organism evidence="2 3">
    <name type="scientific">Rossellomorea vietnamensis</name>
    <dbReference type="NCBI Taxonomy" id="218284"/>
    <lineage>
        <taxon>Bacteria</taxon>
        <taxon>Bacillati</taxon>
        <taxon>Bacillota</taxon>
        <taxon>Bacilli</taxon>
        <taxon>Bacillales</taxon>
        <taxon>Bacillaceae</taxon>
        <taxon>Rossellomorea</taxon>
    </lineage>
</organism>
<feature type="domain" description="Fibronectin type-III" evidence="1">
    <location>
        <begin position="235"/>
        <end position="333"/>
    </location>
</feature>
<dbReference type="PROSITE" id="PS50853">
    <property type="entry name" value="FN3"/>
    <property type="match status" value="1"/>
</dbReference>
<sequence length="642" mass="71833">MTQYIYEKYNSQSVYASEAESLQGTYSTSSYQSYPNHYLNENTGQYNVSGALKTIYPTSGTFSSDSVYETVSGGTTLFRSYFQGSTLYTYQRSSYLSRYVRGSYIGTVKAEEDEYPADGRHTDGYWYTRTIIADAPTLTTPNGGEAISSEYLIAWTAPTTGLQFQIDLSTDGGSSWETIVSETEIDADTYSYNFSNESESSVAKIRIRGKNGSSYTDYDMSDGVFTIQHNLPPNKPTNLSPSGTAVDRTIVQRLSWKHNDPNINDTQSRADIQWRKQGNSTWNTATVRSNKEYYDFSSNVFPEGQIEWRVKTSDQVGIESPYSDIRVFTAAEATDAPTISSPGTTISVSRPNIQWSSTEQTAYQIVIDNTLGDTLWNTGTISTTWIRARTIGIDLVNGGQYVIKLRTKNNAGLWSEYAILNATVSYTPPPNPIINVDSATGHLVISNNNPTPNDTQPEVTRNDLYKHIDGEWVLISEDVSFIYRDYAVANGETYKYKIRAIGENGTFSDSEISEGSTTFRGVWLHDITSPEATVYNFRFDGGGRSSQWEVESAVMRFKGRRSPVVETGEMQDDIVSFSLTLLDTAQREALERLVYSRNILCYRDGRGRLVFGVITRLPLADEIWGGQTTSLEIMRIDYKEGV</sequence>
<dbReference type="InterPro" id="IPR003961">
    <property type="entry name" value="FN3_dom"/>
</dbReference>
<gene>
    <name evidence="2" type="ORF">FZC79_10495</name>
</gene>
<dbReference type="InterPro" id="IPR013783">
    <property type="entry name" value="Ig-like_fold"/>
</dbReference>
<proteinExistence type="predicted"/>
<reference evidence="2 3" key="1">
    <citation type="submission" date="2019-08" db="EMBL/GenBank/DDBJ databases">
        <title>Bacillus genomes from the desert of Cuatro Cienegas, Coahuila.</title>
        <authorList>
            <person name="Olmedo-Alvarez G."/>
        </authorList>
    </citation>
    <scope>NUCLEOTIDE SEQUENCE [LARGE SCALE GENOMIC DNA]</scope>
    <source>
        <strain evidence="2 3">CH40_1T</strain>
    </source>
</reference>
<dbReference type="AlphaFoldDB" id="A0A5D4KE05"/>
<dbReference type="Gene3D" id="2.60.40.10">
    <property type="entry name" value="Immunoglobulins"/>
    <property type="match status" value="2"/>
</dbReference>
<accession>A0A5D4KE05</accession>
<protein>
    <recommendedName>
        <fullName evidence="1">Fibronectin type-III domain-containing protein</fullName>
    </recommendedName>
</protein>
<dbReference type="EMBL" id="VTEH01000006">
    <property type="protein sequence ID" value="TYR75587.1"/>
    <property type="molecule type" value="Genomic_DNA"/>
</dbReference>
<name>A0A5D4KE05_9BACI</name>
<evidence type="ECO:0000259" key="1">
    <source>
        <dbReference type="PROSITE" id="PS50853"/>
    </source>
</evidence>
<dbReference type="RefSeq" id="WP_148946764.1">
    <property type="nucleotide sequence ID" value="NZ_VTEH01000006.1"/>
</dbReference>
<comment type="caution">
    <text evidence="2">The sequence shown here is derived from an EMBL/GenBank/DDBJ whole genome shotgun (WGS) entry which is preliminary data.</text>
</comment>
<evidence type="ECO:0000313" key="2">
    <source>
        <dbReference type="EMBL" id="TYR75587.1"/>
    </source>
</evidence>